<dbReference type="GO" id="GO:0016757">
    <property type="term" value="F:glycosyltransferase activity"/>
    <property type="evidence" value="ECO:0007669"/>
    <property type="project" value="UniProtKB-KW"/>
</dbReference>
<dbReference type="InterPro" id="IPR019282">
    <property type="entry name" value="Glycoamylase-like_cons_dom"/>
</dbReference>
<dbReference type="PANTHER" id="PTHR37469">
    <property type="entry name" value="CELLOBIONIC ACID PHOSPHORYLASE-RELATED"/>
    <property type="match status" value="1"/>
</dbReference>
<dbReference type="OrthoDB" id="9769991at2"/>
<dbReference type="GO" id="GO:0005975">
    <property type="term" value="P:carbohydrate metabolic process"/>
    <property type="evidence" value="ECO:0007669"/>
    <property type="project" value="InterPro"/>
</dbReference>
<evidence type="ECO:0000259" key="4">
    <source>
        <dbReference type="Pfam" id="PF06165"/>
    </source>
</evidence>
<dbReference type="EMBL" id="VULR01000001">
    <property type="protein sequence ID" value="MSS42159.1"/>
    <property type="molecule type" value="Genomic_DNA"/>
</dbReference>
<dbReference type="Gene3D" id="1.50.10.10">
    <property type="match status" value="1"/>
</dbReference>
<accession>A0A844FDV1</accession>
<dbReference type="Pfam" id="PF17167">
    <property type="entry name" value="Glyco_hydro_94"/>
    <property type="match status" value="1"/>
</dbReference>
<dbReference type="InterPro" id="IPR037824">
    <property type="entry name" value="GH94N_2_NdvB"/>
</dbReference>
<feature type="transmembrane region" description="Helical" evidence="3">
    <location>
        <begin position="414"/>
        <end position="440"/>
    </location>
</feature>
<dbReference type="Pfam" id="PF10091">
    <property type="entry name" value="Glycoamylase"/>
    <property type="match status" value="1"/>
</dbReference>
<dbReference type="RefSeq" id="WP_154481323.1">
    <property type="nucleotide sequence ID" value="NZ_VULR01000001.1"/>
</dbReference>
<comment type="caution">
    <text evidence="7">The sequence shown here is derived from an EMBL/GenBank/DDBJ whole genome shotgun (WGS) entry which is preliminary data.</text>
</comment>
<dbReference type="SUPFAM" id="SSF48208">
    <property type="entry name" value="Six-hairpin glycosidases"/>
    <property type="match status" value="1"/>
</dbReference>
<feature type="domain" description="Glycosyl hydrolase 94 supersandwich" evidence="4">
    <location>
        <begin position="1518"/>
        <end position="1790"/>
    </location>
</feature>
<dbReference type="SUPFAM" id="SSF74650">
    <property type="entry name" value="Galactose mutarotase-like"/>
    <property type="match status" value="2"/>
</dbReference>
<gene>
    <name evidence="7" type="ORF">FYJ27_00195</name>
</gene>
<protein>
    <submittedName>
        <fullName evidence="7">Glycosyl transferase</fullName>
    </submittedName>
</protein>
<dbReference type="InterPro" id="IPR008928">
    <property type="entry name" value="6-hairpin_glycosidase_sf"/>
</dbReference>
<feature type="transmembrane region" description="Helical" evidence="3">
    <location>
        <begin position="909"/>
        <end position="929"/>
    </location>
</feature>
<dbReference type="Gene3D" id="2.60.420.10">
    <property type="entry name" value="Maltose phosphorylase, domain 3"/>
    <property type="match status" value="1"/>
</dbReference>
<name>A0A844FDV1_9FIRM</name>
<feature type="domain" description="Glycoamylase-like" evidence="5">
    <location>
        <begin position="1262"/>
        <end position="1475"/>
    </location>
</feature>
<dbReference type="InterPro" id="IPR037820">
    <property type="entry name" value="GH94N_NdvB"/>
</dbReference>
<dbReference type="InterPro" id="IPR010383">
    <property type="entry name" value="Glyco_hydrolase_94_b-supersand"/>
</dbReference>
<feature type="domain" description="Glycosyl hydrolase 94 supersandwich" evidence="4">
    <location>
        <begin position="2006"/>
        <end position="2274"/>
    </location>
</feature>
<dbReference type="InterPro" id="IPR037018">
    <property type="entry name" value="GH65_N"/>
</dbReference>
<feature type="transmembrane region" description="Helical" evidence="3">
    <location>
        <begin position="809"/>
        <end position="832"/>
    </location>
</feature>
<feature type="domain" description="Glycosyl hydrolase 94 catalytic" evidence="6">
    <location>
        <begin position="2288"/>
        <end position="2716"/>
    </location>
</feature>
<dbReference type="Proteomes" id="UP000462760">
    <property type="component" value="Unassembled WGS sequence"/>
</dbReference>
<evidence type="ECO:0000313" key="7">
    <source>
        <dbReference type="EMBL" id="MSS42159.1"/>
    </source>
</evidence>
<dbReference type="PANTHER" id="PTHR37469:SF2">
    <property type="entry name" value="CELLOBIONIC ACID PHOSPHORYLASE"/>
    <property type="match status" value="1"/>
</dbReference>
<dbReference type="InterPro" id="IPR011013">
    <property type="entry name" value="Gal_mutarotase_sf_dom"/>
</dbReference>
<sequence length="2801" mass="325050">MRKYLRGKKTCVIETEDILLSREELLKHGRELGRNHKIGKKTDVKNFLMFNLDKNFKYIEKIYLKLNTMLSRNKDLPKASEWLLDNFYIIELQYKKIRQSLEEERGLELNTLENGVFRNCPRIYILAVELISHTEGVVTEETLIDFINSYQEESTLSIKEVSSLPLMLTLALMNYIRNICTKIENISNQWQKANEIDLSQIRDIEKYIEEMEEISSSFLERLFVRIKKEETQQSIFSFERRLNYLGTTVEKIIEKEHIKQANMKLKIGNSIISLKNISNLKWVNIFESLSIVEKTLKEDPLEVYRNMDLESKNYYIHHVQELAEKLNTKEIFIAKKALELARNEYENGNKGKESHVGYYIIDDGREEIFNSLNKKEKRTGFYLKSEKYYTLPVVLFTLFLVFLFGRYAYATSNIVMAILVGLTTLVPASNISIGIFNTIFSKKFSPIHLPKLEFKDGIPDKFKTFIVIPTLLTDEKRVEELVKQLEIHYLSNGEKNLYFGLIGDFKDGQLEKEKEDEKIIQKGLQAIEELNNKYSKNEKIFYYFHRDRVYSDGEEKWMGWERKRGALVEFNELILGNEDTTYSVISSDISSLKNKIKYIITLDADTKLPLESAKKLVGTIAHPLNSAIIDSEKNIVTEGYGIIQPRISIDIESSNKSLFTRIYAGQGGIDPYTTAVSDIYQDLFREGIFTGKGIYDLKVFQTCLKDSIPENAVLSHDLLESCYVRAGLATDVELIDGYPEKYNSYIMRLHRWVRGDWQLIRWLKSNRRNPISSISKWKIVDNMRRSLVPVSVLLTIIFGLTIFPGSIYFWIMVGLLAIFTPFIITLMEHILYGNNLISKLKLNGNIITGVKGSFYQGVLSFIFLPYEGYMMVDAILRTIYRVFFSKKNLLQWTTAFDMEKRLKNDLKSFFLRMRSSVLIGLATIGLTFLLNIKNIYASIIIVILWIGSPIIAYFISKEDIEEKPKIETNYLREIARKTWDYYEMFTNEENNFLPPDNYQEYPYNGVAYRTSPTNIGFLWVGILSAKDLGYITISEMAKLLDKTISSVEKMEKWEGHLYNWYSTTDLEPLRPYFVSTVDSGNFISYLYALREGLKEYLRNPLIDKKDLQGLKDTINLIEDEELKSEIVAQVEEIEDISIDGLKELKDRLNNNIDLNKDKWAIKSLSRVEALLKEYRDYILDENNKYSLLDLKTYYEKLLKDTEDENIKVLYKNTQRAIDNIENLISRIERLIDEVDFRPLYNEEKELFSVGYIVEKKELLDSYYDLLASEARTTSYIAICRREVPVKHWFKLGRTLIEKDGYRGLASWTGTMFEYLMPTLIMKNYKNTLLDETYNTAIRVQENYCSDKNLPWGISESGFFAFDVNLNYQYKAFGVPQLGFKRGLKEDLVISPYSSILAIKFNPKSVISNVDNLVKEQMDGKYGLYEAIDFTTRRLPQNMDKGIVKSYMTHHQGMIFLSINNFLNGEILIDRFHRNPEMKTGELLLQEKIPMKVVVAKEKENLVDIEYQEEKRHLNLGRIYDKEDLKNTHCHILASGDYSTMITNKGLGYSKKDNIFINRWRKEELVNQYGKFIYINNLTENRYWSTTYEPTKVEPDEYKVYFSNDKVSFYRKDGYIETRMDIVLLSEEDGEIRKVTLTNNGEEDALLEVCSYFEIVGDLLDADISHPVFNNLFIRTEEIEDSKGIIAYRRKRREDQDIVYIVHGIGNEDKDEIAFEYETNRFNFIGRGNKLSNPQGLFKELTNTTGAVLDPIMSLKRRVKVKSGESKEIYFVTGIDSTKEGAIKLFKKYNDEISFSKAFELAHTRSQAEIGYLTYKGDDLKLYDELVSSLVFFNNTNIIKYRDIIKESFKGQEGLWAYGISGDIPIVLIIIRSLEGLENLKKILRAHGYWFFKGLEVDLVILCEYESSYYEPLYESIQETVFECGRNSSNIYIRKSNNMPYEDRALLFKWASLIIDAEEGLKKKLEKEEYIPDKTFTGIRKDYPTIEKELDLEYFNGYGGFAKGGSEYIIKLTEGLNTPLPWINVIANRNFGFIVSETGAGFSWAHNSRENKLTPWYNDAVVNLPGEIIYLRDDDTGYIWNITSSPIREKEDYVITHGQGYSKFNHFSQGIEQELTLYTALDHNIKMNLIKLKNHSSFERKLTLVYFVRPVLGVTDEITDKFIETDMDEKEEIFLIKNSTNVDFRNSSIFIGTSEKIKSYTGNRREFIGDLGSLEDPEALKKERLSNTVGIGYDPCSSIEVEVTIPSGSEKELVMVLGESGSVENGYSMIKRYRKLDKAKEELTKVKEYWKEKLEKIQIDTPELSMNLIMNNWLMYQTIVSRLWGRTGFYQVGGAFGGRDQIQDVMNCLYIAPEECKKQIINNCRHQFVEGDIQHWWHPNPMDKVHKGIRSKYSDDLLWLPFVVAEYLMITEDYSILEEKVPYIESVILSSEEQERYEVPNMSEKIGTVYEHCIKAIEKSLKFGERGIPLMGSGDWNDGMNKVGYKGKGESIWLGWFLGSILSKFVPICKKVGDLDRSKRYEELINNIKESIEKNGWDGDWYLRAYFDDGNVLGSKENEECRIDSIAQTWAVLSGLGTKDRNQKAMKSVEEYLVKAEEGMILLLSPPFDSGELDPGYIKSYVPGVRENGGQYTHAAAWVIGAFALMGEGDKAFKLFNIINPINHTRTLIECGKYKAEPYVMAADVYGVSPHIGRGGWTWYTGSSGWIYKVGLEHILGFRLEGENLYINPCIPKNWDKYNIKYKYFETIYNIEVRNPYKLNTGIGYIKLDGILLDENYVKLINDYKSHHIEVVLGKHKVESYL</sequence>
<dbReference type="CDD" id="cd11753">
    <property type="entry name" value="GH94N_ChvB_NdvB_2_like"/>
    <property type="match status" value="1"/>
</dbReference>
<dbReference type="SMART" id="SM01068">
    <property type="entry name" value="CBM_X"/>
    <property type="match status" value="2"/>
</dbReference>
<dbReference type="CDD" id="cd11756">
    <property type="entry name" value="GH94N_ChvB_NdvB_1_like"/>
    <property type="match status" value="1"/>
</dbReference>
<feature type="transmembrane region" description="Helical" evidence="3">
    <location>
        <begin position="786"/>
        <end position="803"/>
    </location>
</feature>
<feature type="transmembrane region" description="Helical" evidence="3">
    <location>
        <begin position="935"/>
        <end position="955"/>
    </location>
</feature>
<dbReference type="GO" id="GO:0030246">
    <property type="term" value="F:carbohydrate binding"/>
    <property type="evidence" value="ECO:0007669"/>
    <property type="project" value="InterPro"/>
</dbReference>
<evidence type="ECO:0000256" key="3">
    <source>
        <dbReference type="SAM" id="Phobius"/>
    </source>
</evidence>
<proteinExistence type="predicted"/>
<dbReference type="Gene3D" id="2.70.98.40">
    <property type="entry name" value="Glycoside hydrolase, family 65, N-terminal domain"/>
    <property type="match status" value="2"/>
</dbReference>
<organism evidence="7 8">
    <name type="scientific">Anaerosalibacter bizertensis</name>
    <dbReference type="NCBI Taxonomy" id="932217"/>
    <lineage>
        <taxon>Bacteria</taxon>
        <taxon>Bacillati</taxon>
        <taxon>Bacillota</taxon>
        <taxon>Tissierellia</taxon>
        <taxon>Tissierellales</taxon>
        <taxon>Sporanaerobacteraceae</taxon>
        <taxon>Anaerosalibacter</taxon>
    </lineage>
</organism>
<evidence type="ECO:0000259" key="5">
    <source>
        <dbReference type="Pfam" id="PF10091"/>
    </source>
</evidence>
<keyword evidence="3" id="KW-0812">Transmembrane</keyword>
<reference evidence="7 8" key="1">
    <citation type="submission" date="2019-08" db="EMBL/GenBank/DDBJ databases">
        <title>In-depth cultivation of the pig gut microbiome towards novel bacterial diversity and tailored functional studies.</title>
        <authorList>
            <person name="Wylensek D."/>
            <person name="Hitch T.C.A."/>
            <person name="Clavel T."/>
        </authorList>
    </citation>
    <scope>NUCLEOTIDE SEQUENCE [LARGE SCALE GENOMIC DNA]</scope>
    <source>
        <strain evidence="7 8">Med78-601-WT-4W-RMD-3</strain>
    </source>
</reference>
<evidence type="ECO:0000256" key="2">
    <source>
        <dbReference type="ARBA" id="ARBA00022679"/>
    </source>
</evidence>
<keyword evidence="3" id="KW-1133">Transmembrane helix</keyword>
<keyword evidence="3" id="KW-0472">Membrane</keyword>
<dbReference type="InterPro" id="IPR033432">
    <property type="entry name" value="GH94_catalytic"/>
</dbReference>
<dbReference type="InterPro" id="IPR052047">
    <property type="entry name" value="GH94_Enzymes"/>
</dbReference>
<keyword evidence="1" id="KW-0328">Glycosyltransferase</keyword>
<dbReference type="InterPro" id="IPR012341">
    <property type="entry name" value="6hp_glycosidase-like_sf"/>
</dbReference>
<evidence type="ECO:0000259" key="6">
    <source>
        <dbReference type="Pfam" id="PF17167"/>
    </source>
</evidence>
<feature type="transmembrane region" description="Helical" evidence="3">
    <location>
        <begin position="388"/>
        <end position="408"/>
    </location>
</feature>
<dbReference type="Pfam" id="PF06165">
    <property type="entry name" value="GH94_b-supersand"/>
    <property type="match status" value="2"/>
</dbReference>
<evidence type="ECO:0000256" key="1">
    <source>
        <dbReference type="ARBA" id="ARBA00022676"/>
    </source>
</evidence>
<keyword evidence="2 7" id="KW-0808">Transferase</keyword>
<evidence type="ECO:0000313" key="8">
    <source>
        <dbReference type="Proteomes" id="UP000462760"/>
    </source>
</evidence>
<dbReference type="Gene3D" id="1.50.10.140">
    <property type="match status" value="1"/>
</dbReference>